<reference evidence="1" key="1">
    <citation type="submission" date="2014-09" db="EMBL/GenBank/DDBJ databases">
        <authorList>
            <person name="Magalhaes I.L.F."/>
            <person name="Oliveira U."/>
            <person name="Santos F.R."/>
            <person name="Vidigal T.H.D.A."/>
            <person name="Brescovit A.D."/>
            <person name="Santos A.J."/>
        </authorList>
    </citation>
    <scope>NUCLEOTIDE SEQUENCE</scope>
    <source>
        <tissue evidence="1">Shoot tissue taken approximately 20 cm above the soil surface</tissue>
    </source>
</reference>
<protein>
    <submittedName>
        <fullName evidence="1">Uncharacterized protein</fullName>
    </submittedName>
</protein>
<sequence length="34" mass="4008">MVDSLVAKLRFCYMDELFSSRFPFPAMEYLDTIA</sequence>
<evidence type="ECO:0000313" key="1">
    <source>
        <dbReference type="EMBL" id="JAE28870.1"/>
    </source>
</evidence>
<proteinExistence type="predicted"/>
<dbReference type="AlphaFoldDB" id="A0A0A9GV34"/>
<dbReference type="EMBL" id="GBRH01169026">
    <property type="protein sequence ID" value="JAE28870.1"/>
    <property type="molecule type" value="Transcribed_RNA"/>
</dbReference>
<name>A0A0A9GV34_ARUDO</name>
<organism evidence="1">
    <name type="scientific">Arundo donax</name>
    <name type="common">Giant reed</name>
    <name type="synonym">Donax arundinaceus</name>
    <dbReference type="NCBI Taxonomy" id="35708"/>
    <lineage>
        <taxon>Eukaryota</taxon>
        <taxon>Viridiplantae</taxon>
        <taxon>Streptophyta</taxon>
        <taxon>Embryophyta</taxon>
        <taxon>Tracheophyta</taxon>
        <taxon>Spermatophyta</taxon>
        <taxon>Magnoliopsida</taxon>
        <taxon>Liliopsida</taxon>
        <taxon>Poales</taxon>
        <taxon>Poaceae</taxon>
        <taxon>PACMAD clade</taxon>
        <taxon>Arundinoideae</taxon>
        <taxon>Arundineae</taxon>
        <taxon>Arundo</taxon>
    </lineage>
</organism>
<accession>A0A0A9GV34</accession>
<reference evidence="1" key="2">
    <citation type="journal article" date="2015" name="Data Brief">
        <title>Shoot transcriptome of the giant reed, Arundo donax.</title>
        <authorList>
            <person name="Barrero R.A."/>
            <person name="Guerrero F.D."/>
            <person name="Moolhuijzen P."/>
            <person name="Goolsby J.A."/>
            <person name="Tidwell J."/>
            <person name="Bellgard S.E."/>
            <person name="Bellgard M.I."/>
        </authorList>
    </citation>
    <scope>NUCLEOTIDE SEQUENCE</scope>
    <source>
        <tissue evidence="1">Shoot tissue taken approximately 20 cm above the soil surface</tissue>
    </source>
</reference>